<dbReference type="EMBL" id="JAGIZQ010000006">
    <property type="protein sequence ID" value="KAH6622620.1"/>
    <property type="molecule type" value="Genomic_DNA"/>
</dbReference>
<evidence type="ECO:0000313" key="1">
    <source>
        <dbReference type="EMBL" id="KAH6622620.1"/>
    </source>
</evidence>
<protein>
    <submittedName>
        <fullName evidence="1">Uncharacterized protein</fullName>
    </submittedName>
</protein>
<gene>
    <name evidence="1" type="ORF">F5144DRAFT_594940</name>
</gene>
<dbReference type="Proteomes" id="UP000724584">
    <property type="component" value="Unassembled WGS sequence"/>
</dbReference>
<reference evidence="1 2" key="1">
    <citation type="journal article" date="2021" name="Nat. Commun.">
        <title>Genetic determinants of endophytism in the Arabidopsis root mycobiome.</title>
        <authorList>
            <person name="Mesny F."/>
            <person name="Miyauchi S."/>
            <person name="Thiergart T."/>
            <person name="Pickel B."/>
            <person name="Atanasova L."/>
            <person name="Karlsson M."/>
            <person name="Huettel B."/>
            <person name="Barry K.W."/>
            <person name="Haridas S."/>
            <person name="Chen C."/>
            <person name="Bauer D."/>
            <person name="Andreopoulos W."/>
            <person name="Pangilinan J."/>
            <person name="LaButti K."/>
            <person name="Riley R."/>
            <person name="Lipzen A."/>
            <person name="Clum A."/>
            <person name="Drula E."/>
            <person name="Henrissat B."/>
            <person name="Kohler A."/>
            <person name="Grigoriev I.V."/>
            <person name="Martin F.M."/>
            <person name="Hacquard S."/>
        </authorList>
    </citation>
    <scope>NUCLEOTIDE SEQUENCE [LARGE SCALE GENOMIC DNA]</scope>
    <source>
        <strain evidence="1 2">MPI-SDFR-AT-0079</strain>
    </source>
</reference>
<evidence type="ECO:0000313" key="2">
    <source>
        <dbReference type="Proteomes" id="UP000724584"/>
    </source>
</evidence>
<organism evidence="1 2">
    <name type="scientific">Chaetomium tenue</name>
    <dbReference type="NCBI Taxonomy" id="1854479"/>
    <lineage>
        <taxon>Eukaryota</taxon>
        <taxon>Fungi</taxon>
        <taxon>Dikarya</taxon>
        <taxon>Ascomycota</taxon>
        <taxon>Pezizomycotina</taxon>
        <taxon>Sordariomycetes</taxon>
        <taxon>Sordariomycetidae</taxon>
        <taxon>Sordariales</taxon>
        <taxon>Chaetomiaceae</taxon>
        <taxon>Chaetomium</taxon>
    </lineage>
</organism>
<sequence length="1201" mass="126543">MLSHLFHRRAPSNPTSPIPEHAPGWDAVAQREHPQQPPRDVSPRPDARPRSPNSSKLPPTLPPITRVASTGSDHLFTPQSDAPPPSQDARQAPARAGYSEENKAGFIGGQSQALQGPGDGMTMAGQVPGNQLSRSKPPPPPINTGVAARPAVQGNKNTKSSWFSTPIDLQGSGGGGKRPAGTRLISEPVLVPASEPQKGRKGLPFLKNPMSSLLMRRKTAHSAVETQPPAPTYDPRIKGTRVHDFSAPRPKKTLSGDAVSTTKQEGVSPVSKPADGGEVGEPSFTGGPTVYSPAEPAQGAADVLKPSQNGDSQLGPEARRMSSSTVRPGDSVSLAPPGDGSSFRTSSSGASGKTRIATRPSTTSASIKTTASRQLSRSGMSRGNSVASAMPKHMKSTSSRFSFDMIGAAEEERVLEERHRQREQDKKTSDGPSDSRFDELDEDYDYDAMMDDGGLEEEIPGVNVDYDDYNGYDDYGEADPEADLDDPDNDQENFAGFTFQRSNPVSALASPHTPAMLATPRDAAGNAIGFATTKDTTPTAESPMFPGYLHSPEQHDYSAFDAQAPTLTTDASEAPSCPPVAAAQQPPPRSEHDDIYFDDGLADELDFEHDGAVFDESIFDNNDTDQYGRPIPGAFAQAKEAMQSAHQQQQKDGQQEQEEDKQKPSNNEFHQAFTAPNQPGVAEDKDQTSPVQEMAEQLPPPQESPEPEVDDPAQEFAYQAALAAATQMAAASGKFARSASPEGLAASEDTALNELDGYEDAEDNGYIDDYADDLGDGFDDFDFDDEAIIAEANASALANDSDGFYGQEFGFYSAPLAHQPHGNSHHQPVANTTTATSSSGVLTSENLFQYANGGFFGPSSAGIDRSASGRVVREPNLTPITERSEYSNRNSIMSFTLPPAINSERNSMASPPLAQLALLAADADADDPNMQIAALMKRRRAWGGSQPSLVSSREGSPRSERASLPPLDGGGSPYGTVPAHLAGHVRVNSNLSLLSSSEVVAEDGGRHTPGSGVGLAQGIVLPPRPGSAGAVVNGGGSGGGGSGMDGMVVPPLPQRPHSLFLPPQSPLSVLSPASQPMPVSGPMPVGGSACSPVLEGEEVDGEGVGVGGAVYSSDGYMLAPALPLRVGNGDLGALSSQQQLQQQQVLPRQQGVQHARKGSAESISYGVAKEDGGSKWVLERRWTEENGAEVLEREVVEGGRI</sequence>
<keyword evidence="2" id="KW-1185">Reference proteome</keyword>
<accession>A0ACB7NWF8</accession>
<proteinExistence type="predicted"/>
<comment type="caution">
    <text evidence="1">The sequence shown here is derived from an EMBL/GenBank/DDBJ whole genome shotgun (WGS) entry which is preliminary data.</text>
</comment>
<name>A0ACB7NWF8_9PEZI</name>